<dbReference type="Proteomes" id="UP001335100">
    <property type="component" value="Unassembled WGS sequence"/>
</dbReference>
<evidence type="ECO:0000313" key="2">
    <source>
        <dbReference type="Proteomes" id="UP001335100"/>
    </source>
</evidence>
<proteinExistence type="predicted"/>
<organism evidence="1 2">
    <name type="scientific">Pseudomonas ulcerans</name>
    <dbReference type="NCBI Taxonomy" id="3115852"/>
    <lineage>
        <taxon>Bacteria</taxon>
        <taxon>Pseudomonadati</taxon>
        <taxon>Pseudomonadota</taxon>
        <taxon>Gammaproteobacteria</taxon>
        <taxon>Pseudomonadales</taxon>
        <taxon>Pseudomonadaceae</taxon>
        <taxon>Pseudomonas</taxon>
    </lineage>
</organism>
<gene>
    <name evidence="1" type="ORF">V0R50_10640</name>
</gene>
<reference evidence="1 2" key="1">
    <citation type="submission" date="2024-01" db="EMBL/GenBank/DDBJ databases">
        <title>Unpublished Manusciprt.</title>
        <authorList>
            <person name="Duman M."/>
            <person name="Valdes E.G."/>
            <person name="Ajmi N."/>
            <person name="Altun S."/>
            <person name="Saticioglu I.B."/>
        </authorList>
    </citation>
    <scope>NUCLEOTIDE SEQUENCE [LARGE SCALE GENOMIC DNA]</scope>
    <source>
        <strain evidence="1 2">148P</strain>
    </source>
</reference>
<keyword evidence="2" id="KW-1185">Reference proteome</keyword>
<comment type="caution">
    <text evidence="1">The sequence shown here is derived from an EMBL/GenBank/DDBJ whole genome shotgun (WGS) entry which is preliminary data.</text>
</comment>
<protein>
    <submittedName>
        <fullName evidence="1">Uncharacterized protein</fullName>
    </submittedName>
</protein>
<name>A0ABU7HQC4_9PSED</name>
<dbReference type="RefSeq" id="WP_330074506.1">
    <property type="nucleotide sequence ID" value="NZ_JAZDQJ010000009.1"/>
</dbReference>
<dbReference type="EMBL" id="JAZDQJ010000009">
    <property type="protein sequence ID" value="MEE1933678.1"/>
    <property type="molecule type" value="Genomic_DNA"/>
</dbReference>
<accession>A0ABU7HQC4</accession>
<sequence length="80" mass="8755">MENRVKLNAGESLKFVSCQSKGFMAEEDINEYSVIDAQGNIVGKVVHRDHTAVNGFRRTQSVLQTDADGKVVVDVGWSGD</sequence>
<evidence type="ECO:0000313" key="1">
    <source>
        <dbReference type="EMBL" id="MEE1933678.1"/>
    </source>
</evidence>